<dbReference type="EMBL" id="CP011771">
    <property type="protein sequence ID" value="AKM12095.1"/>
    <property type="molecule type" value="Genomic_DNA"/>
</dbReference>
<dbReference type="InterPro" id="IPR036388">
    <property type="entry name" value="WH-like_DNA-bd_sf"/>
</dbReference>
<dbReference type="InterPro" id="IPR036390">
    <property type="entry name" value="WH_DNA-bd_sf"/>
</dbReference>
<geneLocation type="plasmid" evidence="1 2">
    <name>p1</name>
</geneLocation>
<keyword evidence="1" id="KW-0614">Plasmid</keyword>
<dbReference type="SMR" id="A0A0G3XKR0"/>
<proteinExistence type="predicted"/>
<name>A0A0G3XKR0_9SPHN</name>
<organism evidence="1 2">
    <name type="scientific">Croceicoccus naphthovorans</name>
    <dbReference type="NCBI Taxonomy" id="1348774"/>
    <lineage>
        <taxon>Bacteria</taxon>
        <taxon>Pseudomonadati</taxon>
        <taxon>Pseudomonadota</taxon>
        <taxon>Alphaproteobacteria</taxon>
        <taxon>Sphingomonadales</taxon>
        <taxon>Erythrobacteraceae</taxon>
        <taxon>Croceicoccus</taxon>
    </lineage>
</organism>
<dbReference type="RefSeq" id="WP_037485783.1">
    <property type="nucleotide sequence ID" value="NZ_CP011771.1"/>
</dbReference>
<dbReference type="AlphaFoldDB" id="A0A0G3XKR0"/>
<dbReference type="OrthoDB" id="5510301at2"/>
<dbReference type="InterPro" id="IPR012318">
    <property type="entry name" value="HTH_CRP"/>
</dbReference>
<dbReference type="InterPro" id="IPR000835">
    <property type="entry name" value="HTH_MarR-typ"/>
</dbReference>
<dbReference type="Gene3D" id="1.10.10.10">
    <property type="entry name" value="Winged helix-like DNA-binding domain superfamily/Winged helix DNA-binding domain"/>
    <property type="match status" value="1"/>
</dbReference>
<keyword evidence="2" id="KW-1185">Reference proteome</keyword>
<dbReference type="PATRIC" id="fig|1348774.3.peg.3867"/>
<dbReference type="KEGG" id="cna:AB433_18355"/>
<gene>
    <name evidence="1" type="ORF">AB433_18355</name>
</gene>
<evidence type="ECO:0000313" key="1">
    <source>
        <dbReference type="EMBL" id="AKM12095.1"/>
    </source>
</evidence>
<dbReference type="SMART" id="SM00419">
    <property type="entry name" value="HTH_CRP"/>
    <property type="match status" value="1"/>
</dbReference>
<reference evidence="1 2" key="1">
    <citation type="submission" date="2015-06" db="EMBL/GenBank/DDBJ databases">
        <authorList>
            <person name="Zeng Y."/>
            <person name="Huang Y."/>
        </authorList>
    </citation>
    <scope>NUCLEOTIDE SEQUENCE [LARGE SCALE GENOMIC DNA]</scope>
    <source>
        <strain evidence="1 2">PQ-2</strain>
        <plasmid evidence="2">Plasmid p1</plasmid>
    </source>
</reference>
<dbReference type="SUPFAM" id="SSF46785">
    <property type="entry name" value="Winged helix' DNA-binding domain"/>
    <property type="match status" value="1"/>
</dbReference>
<evidence type="ECO:0000313" key="2">
    <source>
        <dbReference type="Proteomes" id="UP000035287"/>
    </source>
</evidence>
<dbReference type="Proteomes" id="UP000035287">
    <property type="component" value="Plasmid p1"/>
</dbReference>
<dbReference type="Pfam" id="PF12802">
    <property type="entry name" value="MarR_2"/>
    <property type="match status" value="1"/>
</dbReference>
<dbReference type="GO" id="GO:0003677">
    <property type="term" value="F:DNA binding"/>
    <property type="evidence" value="ECO:0007669"/>
    <property type="project" value="InterPro"/>
</dbReference>
<accession>A0A0G3XKR0</accession>
<sequence>MRNFEIREEELLDELTHALSELPGASVYQRASERHVGGRYAPDGILDVDINHHQFKLVVEAKRELFPRDVHQQVWRLRDFLNQMDETGEKVPMLIAGAISKGAREILQQEQVGYYDLGGSLFVPSSCAYVLIERPLLKKAGRAFGSIFQGQRARVAQAVIGTAPRWVSVKELAEETGVSPATASETLTEMERRDWLEVEGAGPAKLRRLRERGPVLDEWVRLIADQKPPRIERYYVPGGDAGQIARRLDEACRDLGAQYAVTAEAAAQAYAPYLSAISQVRCRIQGGRLRREVLARLDARPVSEGWNLGVIEDTGKRDIAVGERIDGVAYAPPVQVYLDLMQGSGRARELADHLRAERLPG</sequence>
<protein>
    <submittedName>
        <fullName evidence="1">Uncharacterized protein</fullName>
    </submittedName>
</protein>
<dbReference type="GO" id="GO:0003700">
    <property type="term" value="F:DNA-binding transcription factor activity"/>
    <property type="evidence" value="ECO:0007669"/>
    <property type="project" value="InterPro"/>
</dbReference>